<evidence type="ECO:0000313" key="4">
    <source>
        <dbReference type="Proteomes" id="UP000596977"/>
    </source>
</evidence>
<dbReference type="PROSITE" id="PS50828">
    <property type="entry name" value="SMR"/>
    <property type="match status" value="1"/>
</dbReference>
<gene>
    <name evidence="3" type="ORF">GCM10011499_03530</name>
</gene>
<sequence length="207" mass="22840">MGKKGPDKRKRPGPVRDWDLWREVGRTIDPILKRKSADPKAMLEALEAQARNAESVPDKAGRSSGHFSTPAMPSSRPVIAAANRSSAQKPKETPIEPGLKRRLERGHVPIDGTLDLHGLTQEQAFAALKRFIPARAARGDRTVLVITGKGLKKTGYLQIEQKGILRAMLPLWLADRDVKPFVAGIDQAHQSHGGEGAFYVRLKRIRP</sequence>
<dbReference type="Gene3D" id="3.30.1370.110">
    <property type="match status" value="1"/>
</dbReference>
<dbReference type="InterPro" id="IPR002625">
    <property type="entry name" value="Smr_dom"/>
</dbReference>
<accession>A0A916R5P8</accession>
<organism evidence="3 4">
    <name type="scientific">Pelagibacterium lentulum</name>
    <dbReference type="NCBI Taxonomy" id="2029865"/>
    <lineage>
        <taxon>Bacteria</taxon>
        <taxon>Pseudomonadati</taxon>
        <taxon>Pseudomonadota</taxon>
        <taxon>Alphaproteobacteria</taxon>
        <taxon>Hyphomicrobiales</taxon>
        <taxon>Devosiaceae</taxon>
        <taxon>Pelagibacterium</taxon>
    </lineage>
</organism>
<evidence type="ECO:0000313" key="3">
    <source>
        <dbReference type="EMBL" id="GGA37460.1"/>
    </source>
</evidence>
<feature type="domain" description="Smr" evidence="2">
    <location>
        <begin position="114"/>
        <end position="203"/>
    </location>
</feature>
<evidence type="ECO:0000259" key="2">
    <source>
        <dbReference type="PROSITE" id="PS50828"/>
    </source>
</evidence>
<dbReference type="RefSeq" id="WP_127073592.1">
    <property type="nucleotide sequence ID" value="NZ_BMKB01000001.1"/>
</dbReference>
<dbReference type="SMART" id="SM00463">
    <property type="entry name" value="SMR"/>
    <property type="match status" value="1"/>
</dbReference>
<feature type="region of interest" description="Disordered" evidence="1">
    <location>
        <begin position="48"/>
        <end position="75"/>
    </location>
</feature>
<name>A0A916R5P8_9HYPH</name>
<comment type="caution">
    <text evidence="3">The sequence shown here is derived from an EMBL/GenBank/DDBJ whole genome shotgun (WGS) entry which is preliminary data.</text>
</comment>
<proteinExistence type="predicted"/>
<dbReference type="Pfam" id="PF01713">
    <property type="entry name" value="Smr"/>
    <property type="match status" value="1"/>
</dbReference>
<dbReference type="AlphaFoldDB" id="A0A916R5P8"/>
<reference evidence="3 4" key="1">
    <citation type="journal article" date="2014" name="Int. J. Syst. Evol. Microbiol.">
        <title>Complete genome sequence of Corynebacterium casei LMG S-19264T (=DSM 44701T), isolated from a smear-ripened cheese.</title>
        <authorList>
            <consortium name="US DOE Joint Genome Institute (JGI-PGF)"/>
            <person name="Walter F."/>
            <person name="Albersmeier A."/>
            <person name="Kalinowski J."/>
            <person name="Ruckert C."/>
        </authorList>
    </citation>
    <scope>NUCLEOTIDE SEQUENCE [LARGE SCALE GENOMIC DNA]</scope>
    <source>
        <strain evidence="3 4">CGMCC 1.15896</strain>
    </source>
</reference>
<protein>
    <submittedName>
        <fullName evidence="3">DNA mismatch repair protein MutS</fullName>
    </submittedName>
</protein>
<dbReference type="OrthoDB" id="7165597at2"/>
<dbReference type="InterPro" id="IPR036063">
    <property type="entry name" value="Smr_dom_sf"/>
</dbReference>
<evidence type="ECO:0000256" key="1">
    <source>
        <dbReference type="SAM" id="MobiDB-lite"/>
    </source>
</evidence>
<dbReference type="SUPFAM" id="SSF160443">
    <property type="entry name" value="SMR domain-like"/>
    <property type="match status" value="1"/>
</dbReference>
<dbReference type="PANTHER" id="PTHR35562">
    <property type="entry name" value="DNA ENDONUCLEASE SMRA-RELATED"/>
    <property type="match status" value="1"/>
</dbReference>
<dbReference type="PANTHER" id="PTHR35562:SF2">
    <property type="entry name" value="DNA ENDONUCLEASE SMRA-RELATED"/>
    <property type="match status" value="1"/>
</dbReference>
<dbReference type="EMBL" id="BMKB01000001">
    <property type="protein sequence ID" value="GGA37460.1"/>
    <property type="molecule type" value="Genomic_DNA"/>
</dbReference>
<dbReference type="Proteomes" id="UP000596977">
    <property type="component" value="Unassembled WGS sequence"/>
</dbReference>
<keyword evidence="4" id="KW-1185">Reference proteome</keyword>